<evidence type="ECO:0000313" key="1">
    <source>
        <dbReference type="EMBL" id="MEN2791461.1"/>
    </source>
</evidence>
<dbReference type="Proteomes" id="UP001419910">
    <property type="component" value="Unassembled WGS sequence"/>
</dbReference>
<dbReference type="SUPFAM" id="SSF48371">
    <property type="entry name" value="ARM repeat"/>
    <property type="match status" value="1"/>
</dbReference>
<evidence type="ECO:0000313" key="2">
    <source>
        <dbReference type="Proteomes" id="UP001419910"/>
    </source>
</evidence>
<reference evidence="1 2" key="1">
    <citation type="submission" date="2024-05" db="EMBL/GenBank/DDBJ databases">
        <authorList>
            <person name="Liu Q."/>
            <person name="Xin Y.-H."/>
        </authorList>
    </citation>
    <scope>NUCLEOTIDE SEQUENCE [LARGE SCALE GENOMIC DNA]</scope>
    <source>
        <strain evidence="1 2">CGMCC 1.10181</strain>
    </source>
</reference>
<protein>
    <submittedName>
        <fullName evidence="1">HEAT repeat domain-containing protein</fullName>
    </submittedName>
</protein>
<sequence length="292" mass="32362">MFILAEARPLEIARDLNELLSGRPDVGLDEIAATLCRHSRPELVADIVHSALDAVADRIDEAILFRGGLVRLVDSPLYSLDLRYAFEVRGEDMLPSGQNYNLLARASDMVIANIGPKVLRGAGYSIRDSIDFDRFDPLARLDFDGYWELQAGQARLIRGGEQIASVLDASGVRFLSLALPPRWSLDWLFSRETMRPVARSVAHVDDSQFVTCLELASWLRDDLATDKVRMLTEHRAHFVRWKAIQALALLRPSEALPLVEKAAAEDSHPSVRKAAGATLALRGAADLDRPQS</sequence>
<dbReference type="Pfam" id="PF13646">
    <property type="entry name" value="HEAT_2"/>
    <property type="match status" value="1"/>
</dbReference>
<comment type="caution">
    <text evidence="1">The sequence shown here is derived from an EMBL/GenBank/DDBJ whole genome shotgun (WGS) entry which is preliminary data.</text>
</comment>
<dbReference type="EMBL" id="JBDIME010000017">
    <property type="protein sequence ID" value="MEN2791461.1"/>
    <property type="molecule type" value="Genomic_DNA"/>
</dbReference>
<dbReference type="InterPro" id="IPR011989">
    <property type="entry name" value="ARM-like"/>
</dbReference>
<dbReference type="Gene3D" id="1.25.10.10">
    <property type="entry name" value="Leucine-rich Repeat Variant"/>
    <property type="match status" value="1"/>
</dbReference>
<proteinExistence type="predicted"/>
<organism evidence="1 2">
    <name type="scientific">Sphingomonas oligophenolica</name>
    <dbReference type="NCBI Taxonomy" id="301154"/>
    <lineage>
        <taxon>Bacteria</taxon>
        <taxon>Pseudomonadati</taxon>
        <taxon>Pseudomonadota</taxon>
        <taxon>Alphaproteobacteria</taxon>
        <taxon>Sphingomonadales</taxon>
        <taxon>Sphingomonadaceae</taxon>
        <taxon>Sphingomonas</taxon>
    </lineage>
</organism>
<dbReference type="RefSeq" id="WP_343890406.1">
    <property type="nucleotide sequence ID" value="NZ_BAAAEH010000032.1"/>
</dbReference>
<name>A0ABU9Y6N6_9SPHN</name>
<gene>
    <name evidence="1" type="ORF">ABC974_17625</name>
</gene>
<accession>A0ABU9Y6N6</accession>
<keyword evidence="2" id="KW-1185">Reference proteome</keyword>
<dbReference type="InterPro" id="IPR016024">
    <property type="entry name" value="ARM-type_fold"/>
</dbReference>